<keyword evidence="4" id="KW-1185">Reference proteome</keyword>
<protein>
    <submittedName>
        <fullName evidence="3">Uncharacterized protein</fullName>
    </submittedName>
</protein>
<dbReference type="Proteomes" id="UP000094819">
    <property type="component" value="Unassembled WGS sequence"/>
</dbReference>
<reference evidence="3 4" key="1">
    <citation type="submission" date="2016-06" db="EMBL/GenBank/DDBJ databases">
        <title>Evolution of pathogenesis and genome organization in the Tremellales.</title>
        <authorList>
            <person name="Cuomo C."/>
            <person name="Litvintseva A."/>
            <person name="Heitman J."/>
            <person name="Chen Y."/>
            <person name="Sun S."/>
            <person name="Springer D."/>
            <person name="Dromer F."/>
            <person name="Young S."/>
            <person name="Zeng Q."/>
            <person name="Chapman S."/>
            <person name="Gujja S."/>
            <person name="Saif S."/>
            <person name="Birren B."/>
        </authorList>
    </citation>
    <scope>NUCLEOTIDE SEQUENCE [LARGE SCALE GENOMIC DNA]</scope>
    <source>
        <strain evidence="3 4">CBS 7118</strain>
    </source>
</reference>
<keyword evidence="2" id="KW-1133">Transmembrane helix</keyword>
<dbReference type="GeneID" id="30190084"/>
<proteinExistence type="predicted"/>
<sequence length="640" mass="69025">MPPRPKSPAVPDEHTRLINDAPPSYTHIDPAATEPAEPPAPSRRPRARLVIISLAVAGVVLLLGGLIFAALVVASFRPTPSELEALPKTAFEYTAPSSISIVDISDQGVLLNITLPCGIDADQAFGVQGFYLESDRQQAKSRGWRGTGSEWWENVRRKGAHWAVRTFGDRVSVDVKDGILVLPTGADAPGPLGYVELPERVVVPLITGVPAYHPEHPDLSWLEPISFIALAKPVANTGDIWEFIRKGWVKGSLDVVIGIREIEAHLAQGEHSWWGKWATVEEQDLAFNVSLPIPIVPHLPRPRHDIDLSSLVTLHNYTLSNEHDSDLTITAMATMPNFVRHLNLSDSMSTMPFGLPFSISLPDTNGDEKMAEVILEPVTIGAEKNITLTIAGKVTADLDSAQLLGETSSLSLFLQNYLHGLSSPIIVHGLSLFPYKTQIPKPPAWLLHTLPSLSLNLSFPGPSPPPQIIKSVTIEKMTIEEEDGKMKASGIVVAEVELPGEMVAVGVVVNGVKPNVLVYDGPAPPDGEDDIPDGEEYPRKSFGHINPPEYLPSTTTPSTDPATPHRLIVRAPLTNVDLDILPGRDNVLSDFVTKVVFKGGAVAGVKGVSAVKVDVHGVGGHVEVDGLPVRGEFFVGRQRG</sequence>
<feature type="compositionally biased region" description="Low complexity" evidence="1">
    <location>
        <begin position="552"/>
        <end position="564"/>
    </location>
</feature>
<feature type="region of interest" description="Disordered" evidence="1">
    <location>
        <begin position="1"/>
        <end position="43"/>
    </location>
</feature>
<dbReference type="EMBL" id="AWGH01000002">
    <property type="protein sequence ID" value="ODO07292.1"/>
    <property type="molecule type" value="Genomic_DNA"/>
</dbReference>
<gene>
    <name evidence="3" type="ORF">L198_00871</name>
</gene>
<dbReference type="RefSeq" id="XP_019034769.1">
    <property type="nucleotide sequence ID" value="XM_019173043.1"/>
</dbReference>
<feature type="transmembrane region" description="Helical" evidence="2">
    <location>
        <begin position="49"/>
        <end position="76"/>
    </location>
</feature>
<evidence type="ECO:0000256" key="1">
    <source>
        <dbReference type="SAM" id="MobiDB-lite"/>
    </source>
</evidence>
<organism evidence="3 4">
    <name type="scientific">Cryptococcus wingfieldii CBS 7118</name>
    <dbReference type="NCBI Taxonomy" id="1295528"/>
    <lineage>
        <taxon>Eukaryota</taxon>
        <taxon>Fungi</taxon>
        <taxon>Dikarya</taxon>
        <taxon>Basidiomycota</taxon>
        <taxon>Agaricomycotina</taxon>
        <taxon>Tremellomycetes</taxon>
        <taxon>Tremellales</taxon>
        <taxon>Cryptococcaceae</taxon>
        <taxon>Cryptococcus</taxon>
    </lineage>
</organism>
<keyword evidence="2" id="KW-0812">Transmembrane</keyword>
<evidence type="ECO:0000313" key="3">
    <source>
        <dbReference type="EMBL" id="ODO07292.1"/>
    </source>
</evidence>
<comment type="caution">
    <text evidence="3">The sequence shown here is derived from an EMBL/GenBank/DDBJ whole genome shotgun (WGS) entry which is preliminary data.</text>
</comment>
<evidence type="ECO:0000313" key="4">
    <source>
        <dbReference type="Proteomes" id="UP000094819"/>
    </source>
</evidence>
<accession>A0A1E3K4W9</accession>
<feature type="region of interest" description="Disordered" evidence="1">
    <location>
        <begin position="542"/>
        <end position="564"/>
    </location>
</feature>
<dbReference type="OrthoDB" id="10039566at2759"/>
<dbReference type="AlphaFoldDB" id="A0A1E3K4W9"/>
<name>A0A1E3K4W9_9TREE</name>
<evidence type="ECO:0000256" key="2">
    <source>
        <dbReference type="SAM" id="Phobius"/>
    </source>
</evidence>
<keyword evidence="2" id="KW-0472">Membrane</keyword>